<feature type="binding site" evidence="9">
    <location>
        <position position="59"/>
    </location>
    <ligand>
        <name>urate</name>
        <dbReference type="ChEBI" id="CHEBI:17775"/>
    </ligand>
</feature>
<feature type="active site" description="Charge relay system" evidence="8">
    <location>
        <position position="257"/>
    </location>
</feature>
<dbReference type="PIRSF" id="PIRSF000241">
    <property type="entry name" value="Urate_oxidase"/>
    <property type="match status" value="1"/>
</dbReference>
<evidence type="ECO:0000256" key="1">
    <source>
        <dbReference type="ARBA" id="ARBA00004275"/>
    </source>
</evidence>
<dbReference type="GO" id="GO:0005777">
    <property type="term" value="C:peroxisome"/>
    <property type="evidence" value="ECO:0007669"/>
    <property type="project" value="UniProtKB-SubCell"/>
</dbReference>
<dbReference type="EC" id="1.7.3.3" evidence="7 10"/>
<evidence type="ECO:0000256" key="3">
    <source>
        <dbReference type="ARBA" id="ARBA00009760"/>
    </source>
</evidence>
<comment type="caution">
    <text evidence="11">The sequence shown here is derived from an EMBL/GenBank/DDBJ whole genome shotgun (WGS) entry which is preliminary data.</text>
</comment>
<dbReference type="PANTHER" id="PTHR42874:SF1">
    <property type="entry name" value="URICASE"/>
    <property type="match status" value="1"/>
</dbReference>
<dbReference type="InterPro" id="IPR002042">
    <property type="entry name" value="Uricase"/>
</dbReference>
<dbReference type="Pfam" id="PF01014">
    <property type="entry name" value="Uricase"/>
    <property type="match status" value="2"/>
</dbReference>
<feature type="binding site" evidence="9">
    <location>
        <position position="177"/>
    </location>
    <ligand>
        <name>urate</name>
        <dbReference type="ChEBI" id="CHEBI:17775"/>
    </ligand>
</feature>
<feature type="active site" description="Charge relay system" evidence="8">
    <location>
        <position position="11"/>
    </location>
</feature>
<reference evidence="11" key="1">
    <citation type="journal article" date="2023" name="Mol. Phylogenet. Evol.">
        <title>Genome-scale phylogeny and comparative genomics of the fungal order Sordariales.</title>
        <authorList>
            <person name="Hensen N."/>
            <person name="Bonometti L."/>
            <person name="Westerberg I."/>
            <person name="Brannstrom I.O."/>
            <person name="Guillou S."/>
            <person name="Cros-Aarteil S."/>
            <person name="Calhoun S."/>
            <person name="Haridas S."/>
            <person name="Kuo A."/>
            <person name="Mondo S."/>
            <person name="Pangilinan J."/>
            <person name="Riley R."/>
            <person name="LaButti K."/>
            <person name="Andreopoulos B."/>
            <person name="Lipzen A."/>
            <person name="Chen C."/>
            <person name="Yan M."/>
            <person name="Daum C."/>
            <person name="Ng V."/>
            <person name="Clum A."/>
            <person name="Steindorff A."/>
            <person name="Ohm R.A."/>
            <person name="Martin F."/>
            <person name="Silar P."/>
            <person name="Natvig D.O."/>
            <person name="Lalanne C."/>
            <person name="Gautier V."/>
            <person name="Ament-Velasquez S.L."/>
            <person name="Kruys A."/>
            <person name="Hutchinson M.I."/>
            <person name="Powell A.J."/>
            <person name="Barry K."/>
            <person name="Miller A.N."/>
            <person name="Grigoriev I.V."/>
            <person name="Debuchy R."/>
            <person name="Gladieux P."/>
            <person name="Hiltunen Thoren M."/>
            <person name="Johannesson H."/>
        </authorList>
    </citation>
    <scope>NUCLEOTIDE SEQUENCE</scope>
    <source>
        <strain evidence="11">CBS 123565</strain>
    </source>
</reference>
<dbReference type="InterPro" id="IPR019842">
    <property type="entry name" value="Uricase_CS"/>
</dbReference>
<feature type="binding site" evidence="9">
    <location>
        <position position="255"/>
    </location>
    <ligand>
        <name>urate</name>
        <dbReference type="ChEBI" id="CHEBI:17775"/>
    </ligand>
</feature>
<organism evidence="11 12">
    <name type="scientific">Trichocladium antarcticum</name>
    <dbReference type="NCBI Taxonomy" id="1450529"/>
    <lineage>
        <taxon>Eukaryota</taxon>
        <taxon>Fungi</taxon>
        <taxon>Dikarya</taxon>
        <taxon>Ascomycota</taxon>
        <taxon>Pezizomycotina</taxon>
        <taxon>Sordariomycetes</taxon>
        <taxon>Sordariomycetidae</taxon>
        <taxon>Sordariales</taxon>
        <taxon>Chaetomiaceae</taxon>
        <taxon>Trichocladium</taxon>
    </lineage>
</organism>
<evidence type="ECO:0000256" key="7">
    <source>
        <dbReference type="PIRNR" id="PIRNR000241"/>
    </source>
</evidence>
<dbReference type="SUPFAM" id="SSF55620">
    <property type="entry name" value="Tetrahydrobiopterin biosynthesis enzymes-like"/>
    <property type="match status" value="2"/>
</dbReference>
<evidence type="ECO:0000313" key="11">
    <source>
        <dbReference type="EMBL" id="KAK4138161.1"/>
    </source>
</evidence>
<keyword evidence="12" id="KW-1185">Reference proteome</keyword>
<feature type="binding site" evidence="9">
    <location>
        <position position="229"/>
    </location>
    <ligand>
        <name>urate</name>
        <dbReference type="ChEBI" id="CHEBI:17775"/>
    </ligand>
</feature>
<evidence type="ECO:0000256" key="9">
    <source>
        <dbReference type="PIRSR" id="PIRSR000241-2"/>
    </source>
</evidence>
<evidence type="ECO:0000256" key="8">
    <source>
        <dbReference type="PIRSR" id="PIRSR000241-1"/>
    </source>
</evidence>
<feature type="binding site" evidence="9">
    <location>
        <position position="228"/>
    </location>
    <ligand>
        <name>urate</name>
        <dbReference type="ChEBI" id="CHEBI:17775"/>
    </ligand>
</feature>
<keyword evidence="4 7" id="KW-0659">Purine metabolism</keyword>
<gene>
    <name evidence="11" type="ORF">BT67DRAFT_1955</name>
</gene>
<dbReference type="Gene3D" id="3.10.270.10">
    <property type="entry name" value="Urate Oxidase"/>
    <property type="match status" value="1"/>
</dbReference>
<protein>
    <recommendedName>
        <fullName evidence="7 10">Uricase</fullName>
        <ecNumber evidence="7 10">1.7.3.3</ecNumber>
    </recommendedName>
    <alternativeName>
        <fullName evidence="7">Urate oxidase</fullName>
    </alternativeName>
</protein>
<dbReference type="PANTHER" id="PTHR42874">
    <property type="entry name" value="URICASE"/>
    <property type="match status" value="1"/>
</dbReference>
<proteinExistence type="inferred from homology"/>
<comment type="subcellular location">
    <subcellularLocation>
        <location evidence="1 7">Peroxisome</location>
    </subcellularLocation>
</comment>
<reference evidence="11" key="2">
    <citation type="submission" date="2023-05" db="EMBL/GenBank/DDBJ databases">
        <authorList>
            <consortium name="Lawrence Berkeley National Laboratory"/>
            <person name="Steindorff A."/>
            <person name="Hensen N."/>
            <person name="Bonometti L."/>
            <person name="Westerberg I."/>
            <person name="Brannstrom I.O."/>
            <person name="Guillou S."/>
            <person name="Cros-Aarteil S."/>
            <person name="Calhoun S."/>
            <person name="Haridas S."/>
            <person name="Kuo A."/>
            <person name="Mondo S."/>
            <person name="Pangilinan J."/>
            <person name="Riley R."/>
            <person name="Labutti K."/>
            <person name="Andreopoulos B."/>
            <person name="Lipzen A."/>
            <person name="Chen C."/>
            <person name="Yanf M."/>
            <person name="Daum C."/>
            <person name="Ng V."/>
            <person name="Clum A."/>
            <person name="Ohm R."/>
            <person name="Martin F."/>
            <person name="Silar P."/>
            <person name="Natvig D."/>
            <person name="Lalanne C."/>
            <person name="Gautier V."/>
            <person name="Ament-Velasquez S.L."/>
            <person name="Kruys A."/>
            <person name="Hutchinson M.I."/>
            <person name="Powell A.J."/>
            <person name="Barry K."/>
            <person name="Miller A.N."/>
            <person name="Grigoriev I.V."/>
            <person name="Debuchy R."/>
            <person name="Gladieux P."/>
            <person name="Thoren M.H."/>
            <person name="Johannesson H."/>
        </authorList>
    </citation>
    <scope>NUCLEOTIDE SEQUENCE</scope>
    <source>
        <strain evidence="11">CBS 123565</strain>
    </source>
</reference>
<evidence type="ECO:0000313" key="12">
    <source>
        <dbReference type="Proteomes" id="UP001304895"/>
    </source>
</evidence>
<feature type="binding site" evidence="9">
    <location>
        <position position="58"/>
    </location>
    <ligand>
        <name>urate</name>
        <dbReference type="ChEBI" id="CHEBI:17775"/>
    </ligand>
</feature>
<dbReference type="FunFam" id="3.10.270.10:FF:000001">
    <property type="entry name" value="Uricase"/>
    <property type="match status" value="1"/>
</dbReference>
<feature type="binding site" evidence="9">
    <location>
        <position position="160"/>
    </location>
    <ligand>
        <name>urate</name>
        <dbReference type="ChEBI" id="CHEBI:17775"/>
    </ligand>
</feature>
<dbReference type="GO" id="GO:0019628">
    <property type="term" value="P:urate catabolic process"/>
    <property type="evidence" value="ECO:0007669"/>
    <property type="project" value="TreeGrafter"/>
</dbReference>
<accession>A0AAN6UST4</accession>
<dbReference type="Proteomes" id="UP001304895">
    <property type="component" value="Unassembled WGS sequence"/>
</dbReference>
<dbReference type="PROSITE" id="PS00366">
    <property type="entry name" value="URICASE"/>
    <property type="match status" value="1"/>
</dbReference>
<comment type="similarity">
    <text evidence="3 7 10">Belongs to the uricase family.</text>
</comment>
<sequence length="296" mass="32798">MPHLASARYGKDNVRVCKVHKDAETGIQSVTEMTVCCLLEGEIETSYTKSDNSVVVATDSIKNTIYIKAKEHPVTPPELYASHLGQHFLDTYPHITAAHIKVIVHRWTRMTVDGAAHPHSFFRDGQETRNVEATITRATGIDLKSSIAGLSVLKSTGSAFHGFVRDEFTTLGETWDRILSTDIDCAWTWKTFATVAAVQDGVARFDKAWECARGIIMKTFATDASASVQNTMYKMCEQILDEVPETARAAFSLPNKHYFEIDLSWHKGIKNTGKDAEVYAPQSGPNGLIKCEVARS</sequence>
<dbReference type="GO" id="GO:0004846">
    <property type="term" value="F:urate oxidase activity"/>
    <property type="evidence" value="ECO:0007669"/>
    <property type="project" value="UniProtKB-EC"/>
</dbReference>
<evidence type="ECO:0000256" key="2">
    <source>
        <dbReference type="ARBA" id="ARBA00004831"/>
    </source>
</evidence>
<dbReference type="AlphaFoldDB" id="A0AAN6UST4"/>
<name>A0AAN6UST4_9PEZI</name>
<evidence type="ECO:0000256" key="6">
    <source>
        <dbReference type="ARBA" id="ARBA00023140"/>
    </source>
</evidence>
<dbReference type="NCBIfam" id="TIGR03383">
    <property type="entry name" value="urate_oxi"/>
    <property type="match status" value="1"/>
</dbReference>
<comment type="pathway">
    <text evidence="2 7">Purine metabolism; urate degradation; (S)-allantoin from urate: step 1/3.</text>
</comment>
<comment type="catalytic activity">
    <reaction evidence="7 10">
        <text>urate + O2 + H2O = 5-hydroxyisourate + H2O2</text>
        <dbReference type="Rhea" id="RHEA:21368"/>
        <dbReference type="ChEBI" id="CHEBI:15377"/>
        <dbReference type="ChEBI" id="CHEBI:15379"/>
        <dbReference type="ChEBI" id="CHEBI:16240"/>
        <dbReference type="ChEBI" id="CHEBI:17775"/>
        <dbReference type="ChEBI" id="CHEBI:18072"/>
        <dbReference type="EC" id="1.7.3.3"/>
    </reaction>
</comment>
<keyword evidence="6 7" id="KW-0576">Peroxisome</keyword>
<dbReference type="GO" id="GO:0006145">
    <property type="term" value="P:purine nucleobase catabolic process"/>
    <property type="evidence" value="ECO:0007669"/>
    <property type="project" value="TreeGrafter"/>
</dbReference>
<evidence type="ECO:0000256" key="4">
    <source>
        <dbReference type="ARBA" id="ARBA00022631"/>
    </source>
</evidence>
<dbReference type="EMBL" id="MU853401">
    <property type="protein sequence ID" value="KAK4138161.1"/>
    <property type="molecule type" value="Genomic_DNA"/>
</dbReference>
<evidence type="ECO:0000256" key="10">
    <source>
        <dbReference type="RuleBase" id="RU004455"/>
    </source>
</evidence>
<evidence type="ECO:0000256" key="5">
    <source>
        <dbReference type="ARBA" id="ARBA00023002"/>
    </source>
</evidence>
<dbReference type="PRINTS" id="PR00093">
    <property type="entry name" value="URICASE"/>
</dbReference>
<comment type="function">
    <text evidence="7 10">Catalyzes the oxidation of uric acid to 5-hydroxyisourate, which is further processed to form (S)-allantoin.</text>
</comment>
<keyword evidence="5 7" id="KW-0560">Oxidoreductase</keyword>
<feature type="active site" description="Charge relay system" evidence="8">
    <location>
        <position position="58"/>
    </location>
</feature>